<proteinExistence type="predicted"/>
<dbReference type="GO" id="GO:0071949">
    <property type="term" value="F:FAD binding"/>
    <property type="evidence" value="ECO:0007669"/>
    <property type="project" value="InterPro"/>
</dbReference>
<dbReference type="InterPro" id="IPR036188">
    <property type="entry name" value="FAD/NAD-bd_sf"/>
</dbReference>
<comment type="caution">
    <text evidence="4">The sequence shown here is derived from an EMBL/GenBank/DDBJ whole genome shotgun (WGS) entry which is preliminary data.</text>
</comment>
<dbReference type="OrthoDB" id="9766816at2"/>
<keyword evidence="5" id="KW-1185">Reference proteome</keyword>
<evidence type="ECO:0000259" key="3">
    <source>
        <dbReference type="Pfam" id="PF01494"/>
    </source>
</evidence>
<dbReference type="AlphaFoldDB" id="A0A2R5FU10"/>
<dbReference type="Proteomes" id="UP000245124">
    <property type="component" value="Unassembled WGS sequence"/>
</dbReference>
<dbReference type="PRINTS" id="PR00420">
    <property type="entry name" value="RNGMNOXGNASE"/>
</dbReference>
<dbReference type="InterPro" id="IPR002938">
    <property type="entry name" value="FAD-bd"/>
</dbReference>
<feature type="domain" description="FAD-binding" evidence="3">
    <location>
        <begin position="12"/>
        <end position="355"/>
    </location>
</feature>
<keyword evidence="1" id="KW-0560">Oxidoreductase</keyword>
<dbReference type="Pfam" id="PF01494">
    <property type="entry name" value="FAD_binding_3"/>
    <property type="match status" value="1"/>
</dbReference>
<evidence type="ECO:0000256" key="1">
    <source>
        <dbReference type="ARBA" id="ARBA00023002"/>
    </source>
</evidence>
<dbReference type="InterPro" id="IPR050493">
    <property type="entry name" value="FAD-dep_Monooxygenase_BioMet"/>
</dbReference>
<protein>
    <submittedName>
        <fullName evidence="4">Salicylate 1-monooxygenase, putative</fullName>
    </submittedName>
</protein>
<name>A0A2R5FU10_NOSCO</name>
<keyword evidence="2 4" id="KW-0503">Monooxygenase</keyword>
<dbReference type="RefSeq" id="WP_109012755.1">
    <property type="nucleotide sequence ID" value="NZ_BDUD01000001.1"/>
</dbReference>
<dbReference type="PANTHER" id="PTHR13789:SF309">
    <property type="entry name" value="PUTATIVE (AFU_ORTHOLOGUE AFUA_6G14510)-RELATED"/>
    <property type="match status" value="1"/>
</dbReference>
<dbReference type="Gene3D" id="3.50.50.60">
    <property type="entry name" value="FAD/NAD(P)-binding domain"/>
    <property type="match status" value="1"/>
</dbReference>
<reference evidence="4 5" key="1">
    <citation type="submission" date="2017-06" db="EMBL/GenBank/DDBJ databases">
        <title>Genome sequencing of cyanobaciteial culture collection at National Institute for Environmental Studies (NIES).</title>
        <authorList>
            <person name="Hirose Y."/>
            <person name="Shimura Y."/>
            <person name="Fujisawa T."/>
            <person name="Nakamura Y."/>
            <person name="Kawachi M."/>
        </authorList>
    </citation>
    <scope>NUCLEOTIDE SEQUENCE [LARGE SCALE GENOMIC DNA]</scope>
    <source>
        <strain evidence="4 5">NIES-4072</strain>
    </source>
</reference>
<sequence>MIEVNSTDNVLDVAIIGAGPGGLCAAHALARLGFSIGVFEQARLLRPIGAALGMGDPGYAALAEIDAELAQQVRLLAVNPKQQILMRPNGEVLFADESPLAGTGFTWLCWYNLQTCLYKALPATVSLHLNHTLIGFTRTSVQGQEQLRLKFRDQEDVCARLLIGADGYNSVVRSITVADGAPLYTGTMTWRGIVKRENLPSLTAPFLESAGFQLVVGEKKNFWIMDAGTELLAWGGTALRLNHSKSSSALETVLQIFEQWPPLVESVIRATEPETIIETGVFDREPVPQWGDLRRVTLLGDAAHPMRPSLGLGTTMAIQDVVALAKVLARTDLGDGEQLGVALRTYEQERIAISAPLQRLARQEGANSHAEDQAERLKEGFSAALAARRQAFQKHFSGE</sequence>
<gene>
    <name evidence="4" type="ORF">NIES4072_59600</name>
</gene>
<dbReference type="SUPFAM" id="SSF51905">
    <property type="entry name" value="FAD/NAD(P)-binding domain"/>
    <property type="match status" value="1"/>
</dbReference>
<evidence type="ECO:0000313" key="5">
    <source>
        <dbReference type="Proteomes" id="UP000245124"/>
    </source>
</evidence>
<dbReference type="EMBL" id="BDUD01000001">
    <property type="protein sequence ID" value="GBG22252.1"/>
    <property type="molecule type" value="Genomic_DNA"/>
</dbReference>
<organism evidence="4 5">
    <name type="scientific">Nostoc commune NIES-4072</name>
    <dbReference type="NCBI Taxonomy" id="2005467"/>
    <lineage>
        <taxon>Bacteria</taxon>
        <taxon>Bacillati</taxon>
        <taxon>Cyanobacteriota</taxon>
        <taxon>Cyanophyceae</taxon>
        <taxon>Nostocales</taxon>
        <taxon>Nostocaceae</taxon>
        <taxon>Nostoc</taxon>
    </lineage>
</organism>
<accession>A0A2R5FU10</accession>
<evidence type="ECO:0000256" key="2">
    <source>
        <dbReference type="ARBA" id="ARBA00023033"/>
    </source>
</evidence>
<dbReference type="GO" id="GO:0004497">
    <property type="term" value="F:monooxygenase activity"/>
    <property type="evidence" value="ECO:0007669"/>
    <property type="project" value="UniProtKB-KW"/>
</dbReference>
<dbReference type="PANTHER" id="PTHR13789">
    <property type="entry name" value="MONOOXYGENASE"/>
    <property type="match status" value="1"/>
</dbReference>
<evidence type="ECO:0000313" key="4">
    <source>
        <dbReference type="EMBL" id="GBG22252.1"/>
    </source>
</evidence>